<protein>
    <submittedName>
        <fullName evidence="1">Uncharacterized protein</fullName>
    </submittedName>
</protein>
<dbReference type="EMBL" id="KN824280">
    <property type="protein sequence ID" value="KIM32509.1"/>
    <property type="molecule type" value="Genomic_DNA"/>
</dbReference>
<proteinExistence type="predicted"/>
<accession>A0A0C3BKA2</accession>
<name>A0A0C3BKA2_SERVB</name>
<evidence type="ECO:0000313" key="1">
    <source>
        <dbReference type="EMBL" id="KIM32509.1"/>
    </source>
</evidence>
<dbReference type="Proteomes" id="UP000054097">
    <property type="component" value="Unassembled WGS sequence"/>
</dbReference>
<sequence length="126" mass="13249">MKEAQILRTPCEGLLRTKGTEFGVKVGRPWASSDEAEARKGRAGLRVGTGGRAGLVGAFVVGDVGTLRVGLRSDTGLRIEVKDGCRSKFVRKSKGYAAGVGRENEAGDRCGMGGRALLGGVVWGEW</sequence>
<dbReference type="AlphaFoldDB" id="A0A0C3BKA2"/>
<gene>
    <name evidence="1" type="ORF">M408DRAFT_327053</name>
</gene>
<reference evidence="2" key="2">
    <citation type="submission" date="2015-01" db="EMBL/GenBank/DDBJ databases">
        <title>Evolutionary Origins and Diversification of the Mycorrhizal Mutualists.</title>
        <authorList>
            <consortium name="DOE Joint Genome Institute"/>
            <consortium name="Mycorrhizal Genomics Consortium"/>
            <person name="Kohler A."/>
            <person name="Kuo A."/>
            <person name="Nagy L.G."/>
            <person name="Floudas D."/>
            <person name="Copeland A."/>
            <person name="Barry K.W."/>
            <person name="Cichocki N."/>
            <person name="Veneault-Fourrey C."/>
            <person name="LaButti K."/>
            <person name="Lindquist E.A."/>
            <person name="Lipzen A."/>
            <person name="Lundell T."/>
            <person name="Morin E."/>
            <person name="Murat C."/>
            <person name="Riley R."/>
            <person name="Ohm R."/>
            <person name="Sun H."/>
            <person name="Tunlid A."/>
            <person name="Henrissat B."/>
            <person name="Grigoriev I.V."/>
            <person name="Hibbett D.S."/>
            <person name="Martin F."/>
        </authorList>
    </citation>
    <scope>NUCLEOTIDE SEQUENCE [LARGE SCALE GENOMIC DNA]</scope>
    <source>
        <strain evidence="2">MAFF 305830</strain>
    </source>
</reference>
<evidence type="ECO:0000313" key="2">
    <source>
        <dbReference type="Proteomes" id="UP000054097"/>
    </source>
</evidence>
<keyword evidence="2" id="KW-1185">Reference proteome</keyword>
<organism evidence="1 2">
    <name type="scientific">Serendipita vermifera MAFF 305830</name>
    <dbReference type="NCBI Taxonomy" id="933852"/>
    <lineage>
        <taxon>Eukaryota</taxon>
        <taxon>Fungi</taxon>
        <taxon>Dikarya</taxon>
        <taxon>Basidiomycota</taxon>
        <taxon>Agaricomycotina</taxon>
        <taxon>Agaricomycetes</taxon>
        <taxon>Sebacinales</taxon>
        <taxon>Serendipitaceae</taxon>
        <taxon>Serendipita</taxon>
    </lineage>
</organism>
<dbReference type="HOGENOM" id="CLU_1982942_0_0_1"/>
<reference evidence="1 2" key="1">
    <citation type="submission" date="2014-04" db="EMBL/GenBank/DDBJ databases">
        <authorList>
            <consortium name="DOE Joint Genome Institute"/>
            <person name="Kuo A."/>
            <person name="Zuccaro A."/>
            <person name="Kohler A."/>
            <person name="Nagy L.G."/>
            <person name="Floudas D."/>
            <person name="Copeland A."/>
            <person name="Barry K.W."/>
            <person name="Cichocki N."/>
            <person name="Veneault-Fourrey C."/>
            <person name="LaButti K."/>
            <person name="Lindquist E.A."/>
            <person name="Lipzen A."/>
            <person name="Lundell T."/>
            <person name="Morin E."/>
            <person name="Murat C."/>
            <person name="Sun H."/>
            <person name="Tunlid A."/>
            <person name="Henrissat B."/>
            <person name="Grigoriev I.V."/>
            <person name="Hibbett D.S."/>
            <person name="Martin F."/>
            <person name="Nordberg H.P."/>
            <person name="Cantor M.N."/>
            <person name="Hua S.X."/>
        </authorList>
    </citation>
    <scope>NUCLEOTIDE SEQUENCE [LARGE SCALE GENOMIC DNA]</scope>
    <source>
        <strain evidence="1 2">MAFF 305830</strain>
    </source>
</reference>